<gene>
    <name evidence="7" type="ORF">EAV92_03000</name>
</gene>
<dbReference type="Proteomes" id="UP000269097">
    <property type="component" value="Chromosome"/>
</dbReference>
<comment type="subcellular location">
    <subcellularLocation>
        <location evidence="1">Membrane</location>
        <topology evidence="1">Multi-pass membrane protein</topology>
    </subcellularLocation>
</comment>
<dbReference type="EMBL" id="CP033433">
    <property type="protein sequence ID" value="AYQ71632.1"/>
    <property type="molecule type" value="Genomic_DNA"/>
</dbReference>
<name>A0A3G3JTV0_9BACL</name>
<keyword evidence="8" id="KW-1185">Reference proteome</keyword>
<dbReference type="KEGG" id="coh:EAV92_03000"/>
<evidence type="ECO:0000256" key="5">
    <source>
        <dbReference type="ARBA" id="ARBA00023600"/>
    </source>
</evidence>
<dbReference type="Pfam" id="PF05105">
    <property type="entry name" value="Phage_holin_4_1"/>
    <property type="match status" value="1"/>
</dbReference>
<keyword evidence="3 6" id="KW-1133">Transmembrane helix</keyword>
<dbReference type="AlphaFoldDB" id="A0A3G3JTV0"/>
<keyword evidence="2 6" id="KW-0812">Transmembrane</keyword>
<dbReference type="RefSeq" id="WP_123039695.1">
    <property type="nucleotide sequence ID" value="NZ_CP033433.1"/>
</dbReference>
<comment type="similarity">
    <text evidence="5">Belongs to the bacteriophage holin family. Cp-1 holin subfamily.</text>
</comment>
<evidence type="ECO:0000256" key="2">
    <source>
        <dbReference type="ARBA" id="ARBA00022692"/>
    </source>
</evidence>
<organism evidence="7 8">
    <name type="scientific">Cohnella candidum</name>
    <dbReference type="NCBI Taxonomy" id="2674991"/>
    <lineage>
        <taxon>Bacteria</taxon>
        <taxon>Bacillati</taxon>
        <taxon>Bacillota</taxon>
        <taxon>Bacilli</taxon>
        <taxon>Bacillales</taxon>
        <taxon>Paenibacillaceae</taxon>
        <taxon>Cohnella</taxon>
    </lineage>
</organism>
<evidence type="ECO:0000313" key="8">
    <source>
        <dbReference type="Proteomes" id="UP000269097"/>
    </source>
</evidence>
<dbReference type="GO" id="GO:0016020">
    <property type="term" value="C:membrane"/>
    <property type="evidence" value="ECO:0007669"/>
    <property type="project" value="UniProtKB-SubCell"/>
</dbReference>
<proteinExistence type="inferred from homology"/>
<evidence type="ECO:0000313" key="7">
    <source>
        <dbReference type="EMBL" id="AYQ71632.1"/>
    </source>
</evidence>
<keyword evidence="4 6" id="KW-0472">Membrane</keyword>
<accession>A0A3G3JTV0</accession>
<reference evidence="7 8" key="1">
    <citation type="submission" date="2018-10" db="EMBL/GenBank/DDBJ databases">
        <title>Genome Sequence of Cohnella sp.</title>
        <authorList>
            <person name="Srinivasan S."/>
            <person name="Kim M.K."/>
        </authorList>
    </citation>
    <scope>NUCLEOTIDE SEQUENCE [LARGE SCALE GENOMIC DNA]</scope>
    <source>
        <strain evidence="7 8">18JY8-7</strain>
    </source>
</reference>
<dbReference type="NCBIfam" id="TIGR01593">
    <property type="entry name" value="holin_tox_secr"/>
    <property type="match status" value="1"/>
</dbReference>
<dbReference type="InterPro" id="IPR006480">
    <property type="entry name" value="Phage_holin_4_1"/>
</dbReference>
<evidence type="ECO:0000256" key="6">
    <source>
        <dbReference type="SAM" id="Phobius"/>
    </source>
</evidence>
<feature type="transmembrane region" description="Helical" evidence="6">
    <location>
        <begin position="29"/>
        <end position="46"/>
    </location>
</feature>
<feature type="transmembrane region" description="Helical" evidence="6">
    <location>
        <begin position="5"/>
        <end position="23"/>
    </location>
</feature>
<protein>
    <submittedName>
        <fullName evidence="7">Holin</fullName>
    </submittedName>
</protein>
<feature type="transmembrane region" description="Helical" evidence="6">
    <location>
        <begin position="66"/>
        <end position="96"/>
    </location>
</feature>
<sequence length="134" mass="14379">MQFYAGAATAVIGSVITFSFGIWQESLTLLAVLMGIDYLTGVVAAVRSGTGLNSSVGFWGLGKKGLTFLVILLAHRIDVLLGVNMVMGGAVSFYLVNELLSVVENYGRLGLPLPGSVKRMVQILRDRADDERRS</sequence>
<evidence type="ECO:0000256" key="3">
    <source>
        <dbReference type="ARBA" id="ARBA00022989"/>
    </source>
</evidence>
<evidence type="ECO:0000256" key="4">
    <source>
        <dbReference type="ARBA" id="ARBA00023136"/>
    </source>
</evidence>
<evidence type="ECO:0000256" key="1">
    <source>
        <dbReference type="ARBA" id="ARBA00004141"/>
    </source>
</evidence>